<organism evidence="2">
    <name type="scientific">candidate division WOR-3 bacterium</name>
    <dbReference type="NCBI Taxonomy" id="2052148"/>
    <lineage>
        <taxon>Bacteria</taxon>
        <taxon>Bacteria division WOR-3</taxon>
    </lineage>
</organism>
<sequence>MGRSSKQVQELIDHLHSEHNELQQALAGVRPRSFRAGEGPARLRRVRELLRRHISRERERLYPPLEAAARENAELADRLRLLGDDLRIVSDLAEEFVNKYTAKETAESLALGNARLIEFATDHGALLTILRIRLRREEEQLFPLYSALIRN</sequence>
<dbReference type="AlphaFoldDB" id="A0A7V0T4B6"/>
<dbReference type="Pfam" id="PF01814">
    <property type="entry name" value="Hemerythrin"/>
    <property type="match status" value="1"/>
</dbReference>
<evidence type="ECO:0000313" key="2">
    <source>
        <dbReference type="EMBL" id="HDQ98925.1"/>
    </source>
</evidence>
<dbReference type="EMBL" id="DSBX01000050">
    <property type="protein sequence ID" value="HDQ98925.1"/>
    <property type="molecule type" value="Genomic_DNA"/>
</dbReference>
<dbReference type="InterPro" id="IPR012312">
    <property type="entry name" value="Hemerythrin-like"/>
</dbReference>
<name>A0A7V0T4B6_UNCW3</name>
<comment type="caution">
    <text evidence="2">The sequence shown here is derived from an EMBL/GenBank/DDBJ whole genome shotgun (WGS) entry which is preliminary data.</text>
</comment>
<evidence type="ECO:0000259" key="1">
    <source>
        <dbReference type="Pfam" id="PF01814"/>
    </source>
</evidence>
<dbReference type="Gene3D" id="1.20.120.520">
    <property type="entry name" value="nmb1532 protein domain like"/>
    <property type="match status" value="1"/>
</dbReference>
<protein>
    <recommendedName>
        <fullName evidence="1">Hemerythrin-like domain-containing protein</fullName>
    </recommendedName>
</protein>
<feature type="domain" description="Hemerythrin-like" evidence="1">
    <location>
        <begin position="12"/>
        <end position="144"/>
    </location>
</feature>
<dbReference type="Proteomes" id="UP000885672">
    <property type="component" value="Unassembled WGS sequence"/>
</dbReference>
<gene>
    <name evidence="2" type="ORF">ENN51_01365</name>
</gene>
<accession>A0A7V0T4B6</accession>
<reference evidence="2" key="1">
    <citation type="journal article" date="2020" name="mSystems">
        <title>Genome- and Community-Level Interaction Insights into Carbon Utilization and Element Cycling Functions of Hydrothermarchaeota in Hydrothermal Sediment.</title>
        <authorList>
            <person name="Zhou Z."/>
            <person name="Liu Y."/>
            <person name="Xu W."/>
            <person name="Pan J."/>
            <person name="Luo Z.H."/>
            <person name="Li M."/>
        </authorList>
    </citation>
    <scope>NUCLEOTIDE SEQUENCE [LARGE SCALE GENOMIC DNA]</scope>
    <source>
        <strain evidence="2">SpSt-1182</strain>
    </source>
</reference>
<proteinExistence type="predicted"/>